<keyword evidence="12" id="KW-0732">Signal</keyword>
<evidence type="ECO:0000256" key="1">
    <source>
        <dbReference type="ARBA" id="ARBA00011955"/>
    </source>
</evidence>
<feature type="binding site" evidence="11">
    <location>
        <position position="289"/>
    </location>
    <ligand>
        <name>Mg(2+)</name>
        <dbReference type="ChEBI" id="CHEBI:18420"/>
    </ligand>
</feature>
<keyword evidence="12" id="KW-0997">Cell inner membrane</keyword>
<protein>
    <recommendedName>
        <fullName evidence="2 10">FAD:protein FMN transferase</fullName>
        <ecNumber evidence="1 10">2.7.1.180</ecNumber>
    </recommendedName>
    <alternativeName>
        <fullName evidence="8 10">Flavin transferase</fullName>
    </alternativeName>
</protein>
<feature type="binding site" evidence="11">
    <location>
        <position position="293"/>
    </location>
    <ligand>
        <name>Mg(2+)</name>
        <dbReference type="ChEBI" id="CHEBI:18420"/>
    </ligand>
</feature>
<keyword evidence="12" id="KW-0472">Membrane</keyword>
<organism evidence="13 14">
    <name type="scientific">Garciella nitratireducens DSM 15102</name>
    <dbReference type="NCBI Taxonomy" id="1121911"/>
    <lineage>
        <taxon>Bacteria</taxon>
        <taxon>Bacillati</taxon>
        <taxon>Bacillota</taxon>
        <taxon>Clostridia</taxon>
        <taxon>Eubacteriales</taxon>
        <taxon>Eubacteriaceae</taxon>
        <taxon>Garciella</taxon>
    </lineage>
</organism>
<dbReference type="AlphaFoldDB" id="A0A1T4K9Q5"/>
<dbReference type="Pfam" id="PF02424">
    <property type="entry name" value="ApbE"/>
    <property type="match status" value="1"/>
</dbReference>
<evidence type="ECO:0000256" key="4">
    <source>
        <dbReference type="ARBA" id="ARBA00022679"/>
    </source>
</evidence>
<keyword evidence="14" id="KW-1185">Reference proteome</keyword>
<evidence type="ECO:0000313" key="13">
    <source>
        <dbReference type="EMBL" id="SJZ39126.1"/>
    </source>
</evidence>
<dbReference type="GO" id="GO:0016740">
    <property type="term" value="F:transferase activity"/>
    <property type="evidence" value="ECO:0007669"/>
    <property type="project" value="UniProtKB-UniRule"/>
</dbReference>
<dbReference type="EMBL" id="FUWV01000001">
    <property type="protein sequence ID" value="SJZ39126.1"/>
    <property type="molecule type" value="Genomic_DNA"/>
</dbReference>
<keyword evidence="3 10" id="KW-0285">Flavoprotein</keyword>
<comment type="function">
    <text evidence="12">Flavin transferase that catalyzes the transfer of the FMN moiety of FAD and its covalent binding to the hydroxyl group of a threonine residue in a target flavoprotein.</text>
</comment>
<dbReference type="PANTHER" id="PTHR30040">
    <property type="entry name" value="THIAMINE BIOSYNTHESIS LIPOPROTEIN APBE"/>
    <property type="match status" value="1"/>
</dbReference>
<evidence type="ECO:0000256" key="12">
    <source>
        <dbReference type="RuleBase" id="RU363002"/>
    </source>
</evidence>
<name>A0A1T4K9Q5_9FIRM</name>
<dbReference type="Gene3D" id="3.10.520.10">
    <property type="entry name" value="ApbE-like domains"/>
    <property type="match status" value="1"/>
</dbReference>
<proteinExistence type="inferred from homology"/>
<evidence type="ECO:0000256" key="5">
    <source>
        <dbReference type="ARBA" id="ARBA00022723"/>
    </source>
</evidence>
<comment type="catalytic activity">
    <reaction evidence="9 10 12">
        <text>L-threonyl-[protein] + FAD = FMN-L-threonyl-[protein] + AMP + H(+)</text>
        <dbReference type="Rhea" id="RHEA:36847"/>
        <dbReference type="Rhea" id="RHEA-COMP:11060"/>
        <dbReference type="Rhea" id="RHEA-COMP:11061"/>
        <dbReference type="ChEBI" id="CHEBI:15378"/>
        <dbReference type="ChEBI" id="CHEBI:30013"/>
        <dbReference type="ChEBI" id="CHEBI:57692"/>
        <dbReference type="ChEBI" id="CHEBI:74257"/>
        <dbReference type="ChEBI" id="CHEBI:456215"/>
        <dbReference type="EC" id="2.7.1.180"/>
    </reaction>
</comment>
<sequence>MKRVFILVISLLFLSSCSNIGRDLTSLEPARESVNAMGTITDFIVYGSYADEGVQKGKEILLDLEQKMSLNRENSEVNQINLEAGKKPVSVSKDTFEVIKRGVYFSKLTAGQFDITIAPITELWNIGQDNQRIPNDKELKKACSLVNYKNIKLDEKKRMVFLEKEGMKIDLGGMAKGYAADKILKTFREMGIENALVSVGGNIKVIGKNPQENRPWKVGLRHPRKARGSYFATLDLKDGQTVVSSGDYERYFIKNKIRYHHIFDAKTGKPSRSGIIGVSIICDNSMDADALSTSVFLLGNKEGKGLIDKIEGVEAVIITDDLEVQMTQGAKSKVKLLEDHL</sequence>
<feature type="chain" id="PRO_5039741053" description="FAD:protein FMN transferase" evidence="12">
    <location>
        <begin position="22"/>
        <end position="341"/>
    </location>
</feature>
<dbReference type="RefSeq" id="WP_087677875.1">
    <property type="nucleotide sequence ID" value="NZ_FUWV01000001.1"/>
</dbReference>
<evidence type="ECO:0000256" key="9">
    <source>
        <dbReference type="ARBA" id="ARBA00048540"/>
    </source>
</evidence>
<feature type="signal peptide" evidence="12">
    <location>
        <begin position="1"/>
        <end position="21"/>
    </location>
</feature>
<dbReference type="PIRSF" id="PIRSF006268">
    <property type="entry name" value="ApbE"/>
    <property type="match status" value="1"/>
</dbReference>
<keyword evidence="12 13" id="KW-0449">Lipoprotein</keyword>
<comment type="cofactor">
    <cofactor evidence="11">
        <name>Mg(2+)</name>
        <dbReference type="ChEBI" id="CHEBI:18420"/>
    </cofactor>
    <cofactor evidence="11">
        <name>Mn(2+)</name>
        <dbReference type="ChEBI" id="CHEBI:29035"/>
    </cofactor>
    <text evidence="11">Magnesium. Can also use manganese.</text>
</comment>
<dbReference type="EC" id="2.7.1.180" evidence="1 10"/>
<gene>
    <name evidence="13" type="ORF">SAMN02745973_00441</name>
</gene>
<evidence type="ECO:0000256" key="7">
    <source>
        <dbReference type="ARBA" id="ARBA00022842"/>
    </source>
</evidence>
<keyword evidence="12" id="KW-1003">Cell membrane</keyword>
<dbReference type="SUPFAM" id="SSF143631">
    <property type="entry name" value="ApbE-like"/>
    <property type="match status" value="1"/>
</dbReference>
<evidence type="ECO:0000256" key="6">
    <source>
        <dbReference type="ARBA" id="ARBA00022827"/>
    </source>
</evidence>
<dbReference type="PANTHER" id="PTHR30040:SF2">
    <property type="entry name" value="FAD:PROTEIN FMN TRANSFERASE"/>
    <property type="match status" value="1"/>
</dbReference>
<evidence type="ECO:0000256" key="8">
    <source>
        <dbReference type="ARBA" id="ARBA00031306"/>
    </source>
</evidence>
<dbReference type="InterPro" id="IPR024932">
    <property type="entry name" value="ApbE"/>
</dbReference>
<feature type="binding site" evidence="11">
    <location>
        <position position="173"/>
    </location>
    <ligand>
        <name>Mg(2+)</name>
        <dbReference type="ChEBI" id="CHEBI:18420"/>
    </ligand>
</feature>
<keyword evidence="6 10" id="KW-0274">FAD</keyword>
<dbReference type="InterPro" id="IPR003374">
    <property type="entry name" value="ApbE-like_sf"/>
</dbReference>
<evidence type="ECO:0000256" key="3">
    <source>
        <dbReference type="ARBA" id="ARBA00022630"/>
    </source>
</evidence>
<reference evidence="13 14" key="1">
    <citation type="submission" date="2017-02" db="EMBL/GenBank/DDBJ databases">
        <authorList>
            <person name="Peterson S.W."/>
        </authorList>
    </citation>
    <scope>NUCLEOTIDE SEQUENCE [LARGE SCALE GENOMIC DNA]</scope>
    <source>
        <strain evidence="13 14">DSM 15102</strain>
    </source>
</reference>
<accession>A0A1T4K9Q5</accession>
<dbReference type="PROSITE" id="PS51257">
    <property type="entry name" value="PROKAR_LIPOPROTEIN"/>
    <property type="match status" value="1"/>
</dbReference>
<keyword evidence="4 10" id="KW-0808">Transferase</keyword>
<dbReference type="GO" id="GO:0005886">
    <property type="term" value="C:plasma membrane"/>
    <property type="evidence" value="ECO:0007669"/>
    <property type="project" value="UniProtKB-SubCell"/>
</dbReference>
<dbReference type="Proteomes" id="UP000196365">
    <property type="component" value="Unassembled WGS sequence"/>
</dbReference>
<comment type="subcellular location">
    <subcellularLocation>
        <location evidence="12">Cell inner membrane</location>
        <topology evidence="12">Lipid-anchor</topology>
        <orientation evidence="12">Periplasmic side</orientation>
    </subcellularLocation>
</comment>
<evidence type="ECO:0000256" key="2">
    <source>
        <dbReference type="ARBA" id="ARBA00016337"/>
    </source>
</evidence>
<keyword evidence="5 10" id="KW-0479">Metal-binding</keyword>
<keyword evidence="7 10" id="KW-0460">Magnesium</keyword>
<evidence type="ECO:0000313" key="14">
    <source>
        <dbReference type="Proteomes" id="UP000196365"/>
    </source>
</evidence>
<dbReference type="OrthoDB" id="9778595at2"/>
<evidence type="ECO:0000256" key="11">
    <source>
        <dbReference type="PIRSR" id="PIRSR006268-2"/>
    </source>
</evidence>
<comment type="similarity">
    <text evidence="10 12">Belongs to the ApbE family.</text>
</comment>
<evidence type="ECO:0000256" key="10">
    <source>
        <dbReference type="PIRNR" id="PIRNR006268"/>
    </source>
</evidence>
<dbReference type="GO" id="GO:0046872">
    <property type="term" value="F:metal ion binding"/>
    <property type="evidence" value="ECO:0007669"/>
    <property type="project" value="UniProtKB-UniRule"/>
</dbReference>